<dbReference type="GO" id="GO:0005829">
    <property type="term" value="C:cytosol"/>
    <property type="evidence" value="ECO:0007669"/>
    <property type="project" value="TreeGrafter"/>
</dbReference>
<dbReference type="EC" id="6.3.4.18" evidence="5 6"/>
<feature type="binding site" evidence="5">
    <location>
        <position position="211"/>
    </location>
    <ligand>
        <name>ATP</name>
        <dbReference type="ChEBI" id="CHEBI:30616"/>
    </ligand>
</feature>
<dbReference type="GO" id="GO:0034028">
    <property type="term" value="F:5-(carboxyamino)imidazole ribonucleotide synthase activity"/>
    <property type="evidence" value="ECO:0007669"/>
    <property type="project" value="UniProtKB-UniRule"/>
</dbReference>
<dbReference type="PROSITE" id="PS50975">
    <property type="entry name" value="ATP_GRASP"/>
    <property type="match status" value="1"/>
</dbReference>
<evidence type="ECO:0000256" key="1">
    <source>
        <dbReference type="ARBA" id="ARBA00022598"/>
    </source>
</evidence>
<keyword evidence="9" id="KW-1185">Reference proteome</keyword>
<evidence type="ECO:0000256" key="5">
    <source>
        <dbReference type="HAMAP-Rule" id="MF_01928"/>
    </source>
</evidence>
<dbReference type="GO" id="GO:0046872">
    <property type="term" value="F:metal ion binding"/>
    <property type="evidence" value="ECO:0007669"/>
    <property type="project" value="InterPro"/>
</dbReference>
<comment type="function">
    <text evidence="5">Catalyzes the ATP-dependent conversion of 5-aminoimidazole ribonucleotide (AIR) and HCO(3)(-) to N5-carboxyaminoimidazole ribonucleotide (N5-CAIR).</text>
</comment>
<keyword evidence="4 5" id="KW-0067">ATP-binding</keyword>
<dbReference type="FunFam" id="3.40.50.20:FF:000016">
    <property type="entry name" value="N5-carboxyaminoimidazole ribonucleotide synthase"/>
    <property type="match status" value="1"/>
</dbReference>
<dbReference type="Gene3D" id="3.40.50.20">
    <property type="match status" value="1"/>
</dbReference>
<dbReference type="Pfam" id="PF22660">
    <property type="entry name" value="RS_preATP-grasp-like"/>
    <property type="match status" value="1"/>
</dbReference>
<protein>
    <recommendedName>
        <fullName evidence="5 6">N5-carboxyaminoimidazole ribonucleotide synthase</fullName>
        <shortName evidence="5 6">N5-CAIR synthase</shortName>
        <ecNumber evidence="5 6">6.3.4.18</ecNumber>
    </recommendedName>
    <alternativeName>
        <fullName evidence="5 6">5-(carboxyamino)imidazole ribonucleotide synthetase</fullName>
    </alternativeName>
</protein>
<evidence type="ECO:0000313" key="8">
    <source>
        <dbReference type="EMBL" id="QFY45034.1"/>
    </source>
</evidence>
<evidence type="ECO:0000259" key="7">
    <source>
        <dbReference type="PROSITE" id="PS50975"/>
    </source>
</evidence>
<comment type="pathway">
    <text evidence="5 6">Purine metabolism; IMP biosynthesis via de novo pathway; 5-amino-1-(5-phospho-D-ribosyl)imidazole-4-carboxylate from 5-amino-1-(5-phospho-D-ribosyl)imidazole (N5-CAIR route): step 1/2.</text>
</comment>
<name>A0A5Q0BS79_9GAMM</name>
<comment type="function">
    <text evidence="6">Catalyzes the ATP-dependent conversion of 5-aminoimidazole ribonucleotide (AIR) and HCO(3)- to N5-carboxyaminoimidazole ribonucleotide (N5-CAIR).</text>
</comment>
<keyword evidence="1 5" id="KW-0436">Ligase</keyword>
<dbReference type="Proteomes" id="UP000325755">
    <property type="component" value="Chromosome"/>
</dbReference>
<dbReference type="InterPro" id="IPR005875">
    <property type="entry name" value="PurK"/>
</dbReference>
<dbReference type="Pfam" id="PF02222">
    <property type="entry name" value="ATP-grasp"/>
    <property type="match status" value="1"/>
</dbReference>
<feature type="binding site" evidence="5">
    <location>
        <begin position="265"/>
        <end position="266"/>
    </location>
    <ligand>
        <name>ATP</name>
        <dbReference type="ChEBI" id="CHEBI:30616"/>
    </ligand>
</feature>
<dbReference type="InterPro" id="IPR040686">
    <property type="entry name" value="PurK_C"/>
</dbReference>
<accession>A0A5Q0BS79</accession>
<gene>
    <name evidence="5 6" type="primary">purK</name>
    <name evidence="8" type="ORF">F6R98_09610</name>
</gene>
<organism evidence="8 9">
    <name type="scientific">Candidatus Methylospira mobilis</name>
    <dbReference type="NCBI Taxonomy" id="1808979"/>
    <lineage>
        <taxon>Bacteria</taxon>
        <taxon>Pseudomonadati</taxon>
        <taxon>Pseudomonadota</taxon>
        <taxon>Gammaproteobacteria</taxon>
        <taxon>Methylococcales</taxon>
        <taxon>Methylococcaceae</taxon>
        <taxon>Candidatus Methylospira</taxon>
    </lineage>
</organism>
<sequence length="377" mass="40729">MLPIVPDAMLGMLGGGQLGRMFTLSARSMGYRVTVLDPDEDSPAGALADVHIRAAYDDSVALRSLAETCAAVTTEFENVPGETLRFLEEQVRVAPSSACVSIAQDRIIEKRYINQAGLQTAPFLVVDSVADLDQDLSFYLPGILKIARLGYDGKGQIGVNSVAEVRAAFAQMQSKPCVLERKLDLQTEISVILTRVGSQHSVCFPVAENRHADGILDISIAPARINASIAGTAKAMAQKLAEAMDYIGVLAVEFFVLSDDTLVINEIAPRPHNSGHYTLNATLSSQFDQQVRALCGLTPASTRLLSPVVMVNLLGDIWQAKAPPWAQLLNADNVHLQLYGKKSARPGRKMGHFNVLSEDIDAALQQALRLKSLLLEP</sequence>
<comment type="subunit">
    <text evidence="5 6">Homodimer.</text>
</comment>
<dbReference type="GO" id="GO:0004638">
    <property type="term" value="F:phosphoribosylaminoimidazole carboxylase activity"/>
    <property type="evidence" value="ECO:0007669"/>
    <property type="project" value="InterPro"/>
</dbReference>
<dbReference type="NCBIfam" id="NF004677">
    <property type="entry name" value="PRK06019.1-3"/>
    <property type="match status" value="1"/>
</dbReference>
<dbReference type="NCBIfam" id="TIGR01161">
    <property type="entry name" value="purK"/>
    <property type="match status" value="1"/>
</dbReference>
<dbReference type="InterPro" id="IPR011761">
    <property type="entry name" value="ATP-grasp"/>
</dbReference>
<dbReference type="HAMAP" id="MF_01928">
    <property type="entry name" value="PurK"/>
    <property type="match status" value="1"/>
</dbReference>
<comment type="similarity">
    <text evidence="5 6">Belongs to the PurK/PurT family.</text>
</comment>
<dbReference type="InterPro" id="IPR013815">
    <property type="entry name" value="ATP_grasp_subdomain_1"/>
</dbReference>
<dbReference type="NCBIfam" id="NF004679">
    <property type="entry name" value="PRK06019.1-5"/>
    <property type="match status" value="1"/>
</dbReference>
<dbReference type="SUPFAM" id="SSF52440">
    <property type="entry name" value="PreATP-grasp domain"/>
    <property type="match status" value="1"/>
</dbReference>
<evidence type="ECO:0000256" key="6">
    <source>
        <dbReference type="RuleBase" id="RU361200"/>
    </source>
</evidence>
<dbReference type="KEGG" id="mmob:F6R98_09610"/>
<feature type="binding site" evidence="5">
    <location>
        <position position="106"/>
    </location>
    <ligand>
        <name>ATP</name>
        <dbReference type="ChEBI" id="CHEBI:30616"/>
    </ligand>
</feature>
<dbReference type="NCBIfam" id="NF004676">
    <property type="entry name" value="PRK06019.1-2"/>
    <property type="match status" value="1"/>
</dbReference>
<dbReference type="Gene3D" id="3.30.1490.20">
    <property type="entry name" value="ATP-grasp fold, A domain"/>
    <property type="match status" value="1"/>
</dbReference>
<dbReference type="InterPro" id="IPR011054">
    <property type="entry name" value="Rudment_hybrid_motif"/>
</dbReference>
<dbReference type="OrthoDB" id="9804625at2"/>
<dbReference type="PANTHER" id="PTHR11609">
    <property type="entry name" value="PURINE BIOSYNTHESIS PROTEIN 6/7, PUR6/7"/>
    <property type="match status" value="1"/>
</dbReference>
<feature type="domain" description="ATP-grasp" evidence="7">
    <location>
        <begin position="110"/>
        <end position="295"/>
    </location>
</feature>
<dbReference type="InterPro" id="IPR054350">
    <property type="entry name" value="PurT/PurK_preATP-grasp"/>
</dbReference>
<dbReference type="InterPro" id="IPR016185">
    <property type="entry name" value="PreATP-grasp_dom_sf"/>
</dbReference>
<dbReference type="PANTHER" id="PTHR11609:SF5">
    <property type="entry name" value="PHOSPHORIBOSYLAMINOIMIDAZOLE CARBOXYLASE"/>
    <property type="match status" value="1"/>
</dbReference>
<dbReference type="EMBL" id="CP044205">
    <property type="protein sequence ID" value="QFY45034.1"/>
    <property type="molecule type" value="Genomic_DNA"/>
</dbReference>
<dbReference type="InterPro" id="IPR003135">
    <property type="entry name" value="ATP-grasp_carboxylate-amine"/>
</dbReference>
<dbReference type="InParanoid" id="A0A5Q0BS79"/>
<dbReference type="FunCoup" id="A0A5Q0BS79">
    <property type="interactions" value="424"/>
</dbReference>
<feature type="binding site" evidence="5">
    <location>
        <begin position="180"/>
        <end position="183"/>
    </location>
    <ligand>
        <name>ATP</name>
        <dbReference type="ChEBI" id="CHEBI:30616"/>
    </ligand>
</feature>
<evidence type="ECO:0000256" key="3">
    <source>
        <dbReference type="ARBA" id="ARBA00022755"/>
    </source>
</evidence>
<feature type="binding site" evidence="5">
    <location>
        <position position="188"/>
    </location>
    <ligand>
        <name>ATP</name>
        <dbReference type="ChEBI" id="CHEBI:30616"/>
    </ligand>
</feature>
<evidence type="ECO:0000256" key="2">
    <source>
        <dbReference type="ARBA" id="ARBA00022741"/>
    </source>
</evidence>
<dbReference type="SUPFAM" id="SSF51246">
    <property type="entry name" value="Rudiment single hybrid motif"/>
    <property type="match status" value="1"/>
</dbReference>
<comment type="catalytic activity">
    <reaction evidence="5 6">
        <text>5-amino-1-(5-phospho-beta-D-ribosyl)imidazole + hydrogencarbonate + ATP = 5-carboxyamino-1-(5-phospho-D-ribosyl)imidazole + ADP + phosphate + 2 H(+)</text>
        <dbReference type="Rhea" id="RHEA:19317"/>
        <dbReference type="ChEBI" id="CHEBI:15378"/>
        <dbReference type="ChEBI" id="CHEBI:17544"/>
        <dbReference type="ChEBI" id="CHEBI:30616"/>
        <dbReference type="ChEBI" id="CHEBI:43474"/>
        <dbReference type="ChEBI" id="CHEBI:58730"/>
        <dbReference type="ChEBI" id="CHEBI:137981"/>
        <dbReference type="ChEBI" id="CHEBI:456216"/>
        <dbReference type="EC" id="6.3.4.18"/>
    </reaction>
</comment>
<proteinExistence type="inferred from homology"/>
<dbReference type="SUPFAM" id="SSF56059">
    <property type="entry name" value="Glutathione synthetase ATP-binding domain-like"/>
    <property type="match status" value="1"/>
</dbReference>
<dbReference type="GO" id="GO:0006189">
    <property type="term" value="P:'de novo' IMP biosynthetic process"/>
    <property type="evidence" value="ECO:0007669"/>
    <property type="project" value="UniProtKB-UniRule"/>
</dbReference>
<dbReference type="UniPathway" id="UPA00074">
    <property type="reaction ID" value="UER00942"/>
</dbReference>
<dbReference type="Pfam" id="PF17769">
    <property type="entry name" value="PurK_C"/>
    <property type="match status" value="1"/>
</dbReference>
<dbReference type="NCBIfam" id="NF004675">
    <property type="entry name" value="PRK06019.1-1"/>
    <property type="match status" value="1"/>
</dbReference>
<dbReference type="Gene3D" id="3.30.470.20">
    <property type="entry name" value="ATP-grasp fold, B domain"/>
    <property type="match status" value="1"/>
</dbReference>
<reference evidence="8 9" key="1">
    <citation type="submission" date="2019-09" db="EMBL/GenBank/DDBJ databases">
        <title>Ecophysiology of the spiral-shaped methanotroph Methylospira mobilis as revealed by the complete genome sequence.</title>
        <authorList>
            <person name="Oshkin I.Y."/>
            <person name="Dedysh S.N."/>
            <person name="Miroshnikov K."/>
            <person name="Danilova O.V."/>
            <person name="Hakobyan A."/>
            <person name="Liesack W."/>
        </authorList>
    </citation>
    <scope>NUCLEOTIDE SEQUENCE [LARGE SCALE GENOMIC DNA]</scope>
    <source>
        <strain evidence="8 9">Shm1</strain>
    </source>
</reference>
<dbReference type="AlphaFoldDB" id="A0A5Q0BS79"/>
<feature type="binding site" evidence="5">
    <location>
        <begin position="150"/>
        <end position="156"/>
    </location>
    <ligand>
        <name>ATP</name>
        <dbReference type="ChEBI" id="CHEBI:30616"/>
    </ligand>
</feature>
<evidence type="ECO:0000313" key="9">
    <source>
        <dbReference type="Proteomes" id="UP000325755"/>
    </source>
</evidence>
<keyword evidence="3 5" id="KW-0658">Purine biosynthesis</keyword>
<keyword evidence="2 5" id="KW-0547">Nucleotide-binding</keyword>
<feature type="binding site" evidence="5">
    <location>
        <position position="145"/>
    </location>
    <ligand>
        <name>ATP</name>
        <dbReference type="ChEBI" id="CHEBI:30616"/>
    </ligand>
</feature>
<dbReference type="GO" id="GO:0005524">
    <property type="term" value="F:ATP binding"/>
    <property type="evidence" value="ECO:0007669"/>
    <property type="project" value="UniProtKB-UniRule"/>
</dbReference>
<evidence type="ECO:0000256" key="4">
    <source>
        <dbReference type="ARBA" id="ARBA00022840"/>
    </source>
</evidence>